<evidence type="ECO:0000256" key="1">
    <source>
        <dbReference type="SAM" id="Phobius"/>
    </source>
</evidence>
<keyword evidence="1" id="KW-1133">Transmembrane helix</keyword>
<dbReference type="AlphaFoldDB" id="A0A372G4W9"/>
<keyword evidence="1" id="KW-0472">Membrane</keyword>
<dbReference type="EMBL" id="QVFU01000001">
    <property type="protein sequence ID" value="RFS48028.1"/>
    <property type="molecule type" value="Genomic_DNA"/>
</dbReference>
<keyword evidence="1" id="KW-0812">Transmembrane</keyword>
<reference evidence="2 3" key="1">
    <citation type="submission" date="2018-08" db="EMBL/GenBank/DDBJ databases">
        <title>Verrucosispora craniellae sp. nov., isolated from a marine sponge in the South China Sea.</title>
        <authorList>
            <person name="Li L."/>
            <person name="Lin H.W."/>
        </authorList>
    </citation>
    <scope>NUCLEOTIDE SEQUENCE [LARGE SCALE GENOMIC DNA]</scope>
    <source>
        <strain evidence="2 3">LHW63014</strain>
    </source>
</reference>
<feature type="transmembrane region" description="Helical" evidence="1">
    <location>
        <begin position="20"/>
        <end position="43"/>
    </location>
</feature>
<dbReference type="Proteomes" id="UP000262621">
    <property type="component" value="Unassembled WGS sequence"/>
</dbReference>
<organism evidence="2 3">
    <name type="scientific">Micromonospora craniellae</name>
    <dbReference type="NCBI Taxonomy" id="2294034"/>
    <lineage>
        <taxon>Bacteria</taxon>
        <taxon>Bacillati</taxon>
        <taxon>Actinomycetota</taxon>
        <taxon>Actinomycetes</taxon>
        <taxon>Micromonosporales</taxon>
        <taxon>Micromonosporaceae</taxon>
        <taxon>Micromonospora</taxon>
    </lineage>
</organism>
<gene>
    <name evidence="2" type="ORF">D0Q02_00530</name>
</gene>
<keyword evidence="3" id="KW-1185">Reference proteome</keyword>
<proteinExistence type="predicted"/>
<comment type="caution">
    <text evidence="2">The sequence shown here is derived from an EMBL/GenBank/DDBJ whole genome shotgun (WGS) entry which is preliminary data.</text>
</comment>
<protein>
    <submittedName>
        <fullName evidence="2">DUF4878 domain-containing protein</fullName>
    </submittedName>
</protein>
<name>A0A372G4W9_9ACTN</name>
<evidence type="ECO:0000313" key="2">
    <source>
        <dbReference type="EMBL" id="RFS48028.1"/>
    </source>
</evidence>
<dbReference type="RefSeq" id="WP_117225963.1">
    <property type="nucleotide sequence ID" value="NZ_CP061725.1"/>
</dbReference>
<accession>A0A372G4W9</accession>
<evidence type="ECO:0000313" key="3">
    <source>
        <dbReference type="Proteomes" id="UP000262621"/>
    </source>
</evidence>
<dbReference type="OrthoDB" id="3218507at2"/>
<sequence>MTYHPPPVPPRDNRRSLRIVLIVVGVVVAVCCLGGAAGGFFLFRTVQDAVGPARSATSEYLNAVRDGDHQRAYDLLCQRQRDQVTPDDFARQRQAQPRLVDYDITGMRVSTDNGRTTGVASVRLETASGETAESISLLRENDEWRVCP</sequence>